<dbReference type="AlphaFoldDB" id="A0A6P8B0B8"/>
<evidence type="ECO:0000313" key="2">
    <source>
        <dbReference type="RefSeq" id="XP_030980587.1"/>
    </source>
</evidence>
<keyword evidence="1" id="KW-1185">Reference proteome</keyword>
<dbReference type="OrthoDB" id="4524829at2759"/>
<reference evidence="2" key="1">
    <citation type="journal article" date="2019" name="Mol. Biol. Evol.">
        <title>Blast fungal genomes show frequent chromosomal changes, gene gains and losses, and effector gene turnover.</title>
        <authorList>
            <person name="Gomez Luciano L.B."/>
            <person name="Jason Tsai I."/>
            <person name="Chuma I."/>
            <person name="Tosa Y."/>
            <person name="Chen Y.H."/>
            <person name="Li J.Y."/>
            <person name="Li M.Y."/>
            <person name="Jade Lu M.Y."/>
            <person name="Nakayashiki H."/>
            <person name="Li W.H."/>
        </authorList>
    </citation>
    <scope>NUCLEOTIDE SEQUENCE</scope>
    <source>
        <strain evidence="2">NI907</strain>
    </source>
</reference>
<reference evidence="2" key="2">
    <citation type="submission" date="2019-10" db="EMBL/GenBank/DDBJ databases">
        <authorList>
            <consortium name="NCBI Genome Project"/>
        </authorList>
    </citation>
    <scope>NUCLEOTIDE SEQUENCE</scope>
    <source>
        <strain evidence="2">NI907</strain>
    </source>
</reference>
<evidence type="ECO:0000313" key="1">
    <source>
        <dbReference type="Proteomes" id="UP000515153"/>
    </source>
</evidence>
<proteinExistence type="predicted"/>
<dbReference type="GeneID" id="41962327"/>
<dbReference type="RefSeq" id="XP_030980587.1">
    <property type="nucleotide sequence ID" value="XM_031127418.1"/>
</dbReference>
<dbReference type="Proteomes" id="UP000515153">
    <property type="component" value="Unplaced"/>
</dbReference>
<name>A0A6P8B0B8_PYRGI</name>
<dbReference type="KEGG" id="pgri:PgNI_07405"/>
<reference evidence="2" key="3">
    <citation type="submission" date="2025-08" db="UniProtKB">
        <authorList>
            <consortium name="RefSeq"/>
        </authorList>
    </citation>
    <scope>IDENTIFICATION</scope>
    <source>
        <strain evidence="2">NI907</strain>
    </source>
</reference>
<accession>A0A6P8B0B8</accession>
<organism evidence="1 2">
    <name type="scientific">Pyricularia grisea</name>
    <name type="common">Crabgrass-specific blast fungus</name>
    <name type="synonym">Magnaporthe grisea</name>
    <dbReference type="NCBI Taxonomy" id="148305"/>
    <lineage>
        <taxon>Eukaryota</taxon>
        <taxon>Fungi</taxon>
        <taxon>Dikarya</taxon>
        <taxon>Ascomycota</taxon>
        <taxon>Pezizomycotina</taxon>
        <taxon>Sordariomycetes</taxon>
        <taxon>Sordariomycetidae</taxon>
        <taxon>Magnaporthales</taxon>
        <taxon>Pyriculariaceae</taxon>
        <taxon>Pyricularia</taxon>
    </lineage>
</organism>
<gene>
    <name evidence="2" type="ORF">PgNI_07405</name>
</gene>
<protein>
    <submittedName>
        <fullName evidence="2">Uncharacterized protein</fullName>
    </submittedName>
</protein>
<sequence length="108" mass="12281">MSSVWLNEKSKTVEGHTNTATLYFKGEKIVGPFSCHDNTVDIQTALRQVDDRMELRLARKDKTVEGHTRAFNIKHNGKEILSNHSCHDNMESLVNSINTIWKIMPPSS</sequence>